<organism>
    <name type="scientific">Hordeum vulgare</name>
    <name type="common">Barley</name>
    <dbReference type="NCBI Taxonomy" id="4513"/>
    <lineage>
        <taxon>Eukaryota</taxon>
        <taxon>Viridiplantae</taxon>
        <taxon>Streptophyta</taxon>
        <taxon>Embryophyta</taxon>
        <taxon>Tracheophyta</taxon>
        <taxon>Spermatophyta</taxon>
        <taxon>Magnoliopsida</taxon>
        <taxon>Liliopsida</taxon>
        <taxon>Poales</taxon>
        <taxon>Poaceae</taxon>
        <taxon>BOP clade</taxon>
        <taxon>Pooideae</taxon>
        <taxon>Triticodae</taxon>
        <taxon>Triticeae</taxon>
        <taxon>Hordeinae</taxon>
        <taxon>Hordeum</taxon>
    </lineage>
</organism>
<sequence length="20" mass="2053">ATGSGMNLVFVGAEMAPWSK</sequence>
<dbReference type="AlphaFoldDB" id="Q9S8B6"/>
<proteinExistence type="evidence at protein level"/>
<dbReference type="EC" id="2.4.1.11"/>
<protein>
    <submittedName>
        <fullName>Starch synthase</fullName>
        <ecNumber>2.4.1.11</ecNumber>
    </submittedName>
</protein>
<dbReference type="GO" id="GO:0004373">
    <property type="term" value="F:alpha-1,4-glucan glucosyltransferase (UDP-glucose donor) activity"/>
    <property type="evidence" value="ECO:0007669"/>
    <property type="project" value="UniProtKB-EC"/>
</dbReference>
<name>Q9S8B6_HORVU</name>
<keyword id="KW-0903">Direct protein sequencing</keyword>
<accession>Q9S8B6</accession>
<reference key="1">
    <citation type="journal article" date="1995" name="Biochem. Genet.">
        <title>Variation in the primary structure of waxy proteins (granule-bound starch synthase) in diploid cereals.</title>
        <authorList>
            <person name="Taira T."/>
            <person name="Fujita N."/>
            <person name="Takaoka K."/>
            <person name="Uematsu M."/>
            <person name="Wadano A."/>
            <person name="Kozaki S."/>
            <person name="Okabe S."/>
        </authorList>
    </citation>
    <scope>PROTEIN SEQUENCE</scope>
</reference>